<dbReference type="OrthoDB" id="10569927at2759"/>
<proteinExistence type="predicted"/>
<protein>
    <submittedName>
        <fullName evidence="2">Uncharacterized protein</fullName>
    </submittedName>
</protein>
<organism evidence="2 3">
    <name type="scientific">Trichinella pseudospiralis</name>
    <name type="common">Parasitic roundworm</name>
    <dbReference type="NCBI Taxonomy" id="6337"/>
    <lineage>
        <taxon>Eukaryota</taxon>
        <taxon>Metazoa</taxon>
        <taxon>Ecdysozoa</taxon>
        <taxon>Nematoda</taxon>
        <taxon>Enoplea</taxon>
        <taxon>Dorylaimia</taxon>
        <taxon>Trichinellida</taxon>
        <taxon>Trichinellidae</taxon>
        <taxon>Trichinella</taxon>
    </lineage>
</organism>
<keyword evidence="3" id="KW-1185">Reference proteome</keyword>
<keyword evidence="1" id="KW-1133">Transmembrane helix</keyword>
<feature type="transmembrane region" description="Helical" evidence="1">
    <location>
        <begin position="68"/>
        <end position="89"/>
    </location>
</feature>
<evidence type="ECO:0000313" key="3">
    <source>
        <dbReference type="Proteomes" id="UP000054995"/>
    </source>
</evidence>
<dbReference type="AlphaFoldDB" id="A0A0V1G3N9"/>
<accession>A0A0V1G3N9</accession>
<evidence type="ECO:0000256" key="1">
    <source>
        <dbReference type="SAM" id="Phobius"/>
    </source>
</evidence>
<comment type="caution">
    <text evidence="2">The sequence shown here is derived from an EMBL/GenBank/DDBJ whole genome shotgun (WGS) entry which is preliminary data.</text>
</comment>
<reference evidence="2 3" key="1">
    <citation type="submission" date="2015-01" db="EMBL/GenBank/DDBJ databases">
        <title>Evolution of Trichinella species and genotypes.</title>
        <authorList>
            <person name="Korhonen P.K."/>
            <person name="Edoardo P."/>
            <person name="Giuseppe L.R."/>
            <person name="Gasser R.B."/>
        </authorList>
    </citation>
    <scope>NUCLEOTIDE SEQUENCE [LARGE SCALE GENOMIC DNA]</scope>
    <source>
        <strain evidence="2">ISS470</strain>
    </source>
</reference>
<keyword evidence="1" id="KW-0812">Transmembrane</keyword>
<dbReference type="Proteomes" id="UP000054995">
    <property type="component" value="Unassembled WGS sequence"/>
</dbReference>
<dbReference type="EMBL" id="JYDT01000004">
    <property type="protein sequence ID" value="KRY92951.1"/>
    <property type="molecule type" value="Genomic_DNA"/>
</dbReference>
<sequence length="140" mass="15734">MSSSSETSPYSQNTELTQKRVETAERLRHASFVPKALICFCWIHSLSASVLLGIYVRNGHRNATKQRLCSILIRIISASISHLLSPYFANIYVINIFGHEWPPHLKERFGTSGYTSWASPSGIYVMGSCTHISGWHLLIP</sequence>
<gene>
    <name evidence="2" type="ORF">T4D_4078</name>
</gene>
<evidence type="ECO:0000313" key="2">
    <source>
        <dbReference type="EMBL" id="KRY92951.1"/>
    </source>
</evidence>
<keyword evidence="1" id="KW-0472">Membrane</keyword>
<feature type="transmembrane region" description="Helical" evidence="1">
    <location>
        <begin position="32"/>
        <end position="56"/>
    </location>
</feature>
<name>A0A0V1G3N9_TRIPS</name>